<feature type="domain" description="MDMPI C-terminal" evidence="1">
    <location>
        <begin position="148"/>
        <end position="242"/>
    </location>
</feature>
<protein>
    <submittedName>
        <fullName evidence="3">Maleylpyruvate isomerase family mycothiol-dependent enzyme</fullName>
    </submittedName>
</protein>
<dbReference type="AlphaFoldDB" id="A0A438AVS0"/>
<dbReference type="InterPro" id="IPR017517">
    <property type="entry name" value="Maleyloyr_isom"/>
</dbReference>
<dbReference type="GO" id="GO:0005886">
    <property type="term" value="C:plasma membrane"/>
    <property type="evidence" value="ECO:0007669"/>
    <property type="project" value="TreeGrafter"/>
</dbReference>
<dbReference type="PANTHER" id="PTHR40758:SF1">
    <property type="entry name" value="CONSERVED PROTEIN"/>
    <property type="match status" value="1"/>
</dbReference>
<evidence type="ECO:0000259" key="1">
    <source>
        <dbReference type="Pfam" id="PF07398"/>
    </source>
</evidence>
<dbReference type="SUPFAM" id="SSF109854">
    <property type="entry name" value="DinB/YfiT-like putative metalloenzymes"/>
    <property type="match status" value="1"/>
</dbReference>
<dbReference type="Pfam" id="PF11716">
    <property type="entry name" value="MDMPI_N"/>
    <property type="match status" value="1"/>
</dbReference>
<dbReference type="InterPro" id="IPR024344">
    <property type="entry name" value="MDMPI_metal-binding"/>
</dbReference>
<dbReference type="NCBIfam" id="TIGR03083">
    <property type="entry name" value="maleylpyruvate isomerase family mycothiol-dependent enzyme"/>
    <property type="match status" value="1"/>
</dbReference>
<accession>A0A438AVS0</accession>
<dbReference type="Pfam" id="PF07398">
    <property type="entry name" value="MDMPI_C"/>
    <property type="match status" value="1"/>
</dbReference>
<sequence length="251" mass="26895">MDPASLQSALREQGEMLAATPVAALSEPVPMVPGWTVEHVVRHTGKVHQWVVAALEASAETPLSAIRRNGDMPRGADCLAAYRVALDSLLDAFTRIDIGKPAPTMAGPGTVAWWLRRQTHEVAVHRIDVADALRAAGGPPVAELDPQVAADGIDEWAHVFLVRLARGGRLPDSLEGHAIHLHGTDTESAEWYIAFGSGAVEVTREHRKGDVALRGPAQDLLLTLWRRRPLVNLDAIGEVALARALFGAAAI</sequence>
<keyword evidence="3" id="KW-0670">Pyruvate</keyword>
<dbReference type="Gene3D" id="1.20.120.450">
    <property type="entry name" value="dinb family like domain"/>
    <property type="match status" value="1"/>
</dbReference>
<dbReference type="OrthoDB" id="3671213at2"/>
<proteinExistence type="predicted"/>
<dbReference type="PANTHER" id="PTHR40758">
    <property type="entry name" value="CONSERVED PROTEIN"/>
    <property type="match status" value="1"/>
</dbReference>
<reference evidence="3 4" key="1">
    <citation type="submission" date="2018-11" db="EMBL/GenBank/DDBJ databases">
        <title>Rhodococcus spongicola sp. nov. and Rhodococcus xishaensis sp. nov. from marine sponges.</title>
        <authorList>
            <person name="Li L."/>
            <person name="Lin H.W."/>
        </authorList>
    </citation>
    <scope>NUCLEOTIDE SEQUENCE [LARGE SCALE GENOMIC DNA]</scope>
    <source>
        <strain evidence="3 4">LHW51113</strain>
    </source>
</reference>
<dbReference type="GO" id="GO:0046872">
    <property type="term" value="F:metal ion binding"/>
    <property type="evidence" value="ECO:0007669"/>
    <property type="project" value="InterPro"/>
</dbReference>
<name>A0A438AVS0_9NOCA</name>
<dbReference type="RefSeq" id="WP_127952805.1">
    <property type="nucleotide sequence ID" value="NZ_RKLO01000003.1"/>
</dbReference>
<keyword evidence="3" id="KW-0413">Isomerase</keyword>
<organism evidence="3 4">
    <name type="scientific">Rhodococcus xishaensis</name>
    <dbReference type="NCBI Taxonomy" id="2487364"/>
    <lineage>
        <taxon>Bacteria</taxon>
        <taxon>Bacillati</taxon>
        <taxon>Actinomycetota</taxon>
        <taxon>Actinomycetes</taxon>
        <taxon>Mycobacteriales</taxon>
        <taxon>Nocardiaceae</taxon>
        <taxon>Rhodococcus</taxon>
    </lineage>
</organism>
<dbReference type="Proteomes" id="UP000283479">
    <property type="component" value="Unassembled WGS sequence"/>
</dbReference>
<dbReference type="EMBL" id="RKLO01000003">
    <property type="protein sequence ID" value="RVW02752.1"/>
    <property type="molecule type" value="Genomic_DNA"/>
</dbReference>
<dbReference type="GO" id="GO:0016853">
    <property type="term" value="F:isomerase activity"/>
    <property type="evidence" value="ECO:0007669"/>
    <property type="project" value="UniProtKB-KW"/>
</dbReference>
<dbReference type="InterPro" id="IPR010872">
    <property type="entry name" value="MDMPI_C-term_domain"/>
</dbReference>
<keyword evidence="4" id="KW-1185">Reference proteome</keyword>
<evidence type="ECO:0000259" key="2">
    <source>
        <dbReference type="Pfam" id="PF11716"/>
    </source>
</evidence>
<evidence type="ECO:0000313" key="3">
    <source>
        <dbReference type="EMBL" id="RVW02752.1"/>
    </source>
</evidence>
<feature type="domain" description="Mycothiol-dependent maleylpyruvate isomerase metal-binding" evidence="2">
    <location>
        <begin position="11"/>
        <end position="130"/>
    </location>
</feature>
<gene>
    <name evidence="3" type="ORF">EGT50_08340</name>
</gene>
<evidence type="ECO:0000313" key="4">
    <source>
        <dbReference type="Proteomes" id="UP000283479"/>
    </source>
</evidence>
<comment type="caution">
    <text evidence="3">The sequence shown here is derived from an EMBL/GenBank/DDBJ whole genome shotgun (WGS) entry which is preliminary data.</text>
</comment>
<dbReference type="InterPro" id="IPR034660">
    <property type="entry name" value="DinB/YfiT-like"/>
</dbReference>